<feature type="binding site" evidence="3">
    <location>
        <begin position="39"/>
        <end position="46"/>
    </location>
    <ligand>
        <name>GTP</name>
        <dbReference type="ChEBI" id="CHEBI:37565"/>
    </ligand>
</feature>
<evidence type="ECO:0000313" key="6">
    <source>
        <dbReference type="Proteomes" id="UP000559027"/>
    </source>
</evidence>
<dbReference type="Proteomes" id="UP000559027">
    <property type="component" value="Unassembled WGS sequence"/>
</dbReference>
<evidence type="ECO:0000256" key="2">
    <source>
        <dbReference type="ARBA" id="ARBA00023134"/>
    </source>
</evidence>
<gene>
    <name evidence="5" type="ORF">D9756_008369</name>
</gene>
<keyword evidence="2 3" id="KW-0342">GTP-binding</keyword>
<proteinExistence type="predicted"/>
<evidence type="ECO:0000256" key="1">
    <source>
        <dbReference type="ARBA" id="ARBA00022741"/>
    </source>
</evidence>
<comment type="caution">
    <text evidence="5">The sequence shown here is derived from an EMBL/GenBank/DDBJ whole genome shotgun (WGS) entry which is preliminary data.</text>
</comment>
<evidence type="ECO:0000256" key="3">
    <source>
        <dbReference type="PIRSR" id="PIRSR606689-1"/>
    </source>
</evidence>
<keyword evidence="4" id="KW-0460">Magnesium</keyword>
<feature type="binding site" evidence="3">
    <location>
        <position position="103"/>
    </location>
    <ligand>
        <name>GTP</name>
        <dbReference type="ChEBI" id="CHEBI:37565"/>
    </ligand>
</feature>
<name>A0A8H5D059_9AGAR</name>
<feature type="binding site" evidence="4">
    <location>
        <position position="63"/>
    </location>
    <ligand>
        <name>Mg(2+)</name>
        <dbReference type="ChEBI" id="CHEBI:18420"/>
    </ligand>
</feature>
<keyword evidence="4" id="KW-0479">Metal-binding</keyword>
<dbReference type="InterPro" id="IPR006689">
    <property type="entry name" value="Small_GTPase_ARF/SAR"/>
</dbReference>
<dbReference type="Pfam" id="PF00025">
    <property type="entry name" value="Arf"/>
    <property type="match status" value="1"/>
</dbReference>
<dbReference type="OrthoDB" id="3035177at2759"/>
<dbReference type="GO" id="GO:0005525">
    <property type="term" value="F:GTP binding"/>
    <property type="evidence" value="ECO:0007669"/>
    <property type="project" value="UniProtKB-KW"/>
</dbReference>
<organism evidence="5 6">
    <name type="scientific">Leucocoprinus leucothites</name>
    <dbReference type="NCBI Taxonomy" id="201217"/>
    <lineage>
        <taxon>Eukaryota</taxon>
        <taxon>Fungi</taxon>
        <taxon>Dikarya</taxon>
        <taxon>Basidiomycota</taxon>
        <taxon>Agaricomycotina</taxon>
        <taxon>Agaricomycetes</taxon>
        <taxon>Agaricomycetidae</taxon>
        <taxon>Agaricales</taxon>
        <taxon>Agaricineae</taxon>
        <taxon>Agaricaceae</taxon>
        <taxon>Leucocoprinus</taxon>
    </lineage>
</organism>
<dbReference type="InterPro" id="IPR024156">
    <property type="entry name" value="Small_GTPase_ARF"/>
</dbReference>
<dbReference type="SUPFAM" id="SSF52540">
    <property type="entry name" value="P-loop containing nucleoside triphosphate hydrolases"/>
    <property type="match status" value="1"/>
</dbReference>
<dbReference type="PANTHER" id="PTHR11711">
    <property type="entry name" value="ADP RIBOSYLATION FACTOR-RELATED"/>
    <property type="match status" value="1"/>
</dbReference>
<accession>A0A8H5D059</accession>
<feature type="binding site" evidence="3">
    <location>
        <begin position="167"/>
        <end position="170"/>
    </location>
    <ligand>
        <name>GTP</name>
        <dbReference type="ChEBI" id="CHEBI:37565"/>
    </ligand>
</feature>
<dbReference type="EMBL" id="JAACJO010000013">
    <property type="protein sequence ID" value="KAF5351229.1"/>
    <property type="molecule type" value="Genomic_DNA"/>
</dbReference>
<dbReference type="GO" id="GO:0046872">
    <property type="term" value="F:metal ion binding"/>
    <property type="evidence" value="ECO:0007669"/>
    <property type="project" value="UniProtKB-KW"/>
</dbReference>
<keyword evidence="1 3" id="KW-0547">Nucleotide-binding</keyword>
<dbReference type="Gene3D" id="3.40.50.300">
    <property type="entry name" value="P-loop containing nucleotide triphosphate hydrolases"/>
    <property type="match status" value="1"/>
</dbReference>
<evidence type="ECO:0000313" key="5">
    <source>
        <dbReference type="EMBL" id="KAF5351229.1"/>
    </source>
</evidence>
<dbReference type="InterPro" id="IPR027417">
    <property type="entry name" value="P-loop_NTPase"/>
</dbReference>
<protein>
    <submittedName>
        <fullName evidence="5">Uncharacterized protein</fullName>
    </submittedName>
</protein>
<dbReference type="PROSITE" id="PS51417">
    <property type="entry name" value="ARF"/>
    <property type="match status" value="1"/>
</dbReference>
<dbReference type="SMART" id="SM00177">
    <property type="entry name" value="ARF"/>
    <property type="match status" value="1"/>
</dbReference>
<reference evidence="5 6" key="1">
    <citation type="journal article" date="2020" name="ISME J.">
        <title>Uncovering the hidden diversity of litter-decomposition mechanisms in mushroom-forming fungi.</title>
        <authorList>
            <person name="Floudas D."/>
            <person name="Bentzer J."/>
            <person name="Ahren D."/>
            <person name="Johansson T."/>
            <person name="Persson P."/>
            <person name="Tunlid A."/>
        </authorList>
    </citation>
    <scope>NUCLEOTIDE SEQUENCE [LARGE SCALE GENOMIC DNA]</scope>
    <source>
        <strain evidence="5 6">CBS 146.42</strain>
    </source>
</reference>
<dbReference type="AlphaFoldDB" id="A0A8H5D059"/>
<dbReference type="SMART" id="SM00178">
    <property type="entry name" value="SAR"/>
    <property type="match status" value="1"/>
</dbReference>
<sequence>MLLRRVEYTQHHLSDTMALFRQLIDRLYHVDHYHIVLGGERSAGKTTLLYLLKEGKIVTTIPTITLNREIVSPPTISRDGTVQTARNVEIDMWDMSPPTSSAGRSAFSYSLQTYAERGDALVWIIDSTDRRWLKDAVELLRDALERVDKDEPSVQKSKRRPLLVLANKQDCPDAMSLDEIRTAFGPVLINRSSLCGILPTSFIRGLTVEGGIPQAFDRMRAAIESSRQRLKEVDTMIAQAAPPSLHPDHSPGLEELNVWFSRLKDDTSPEELLLQFKDGSLLKWDHYLKIRVIFHVLRKYGREEGEKIILKGLEALEKQRSNTGTAVHLTMTYFWIHLVHFGILNTSFPSSVAVSEGAEPEMRPGDFIRLLGAYPYLVNDKLWKDYYSEGLMDSQDAKSGMVLPDKKNLPNFIARGQVSASIGAS</sequence>
<dbReference type="GO" id="GO:0003924">
    <property type="term" value="F:GTPase activity"/>
    <property type="evidence" value="ECO:0007669"/>
    <property type="project" value="InterPro"/>
</dbReference>
<evidence type="ECO:0000256" key="4">
    <source>
        <dbReference type="PIRSR" id="PIRSR606689-2"/>
    </source>
</evidence>
<keyword evidence="6" id="KW-1185">Reference proteome</keyword>
<feature type="binding site" evidence="4">
    <location>
        <position position="46"/>
    </location>
    <ligand>
        <name>Mg(2+)</name>
        <dbReference type="ChEBI" id="CHEBI:18420"/>
    </ligand>
</feature>